<dbReference type="dictyBase" id="DDB_G0273677"/>
<dbReference type="PaxDb" id="44689-DDB0168128"/>
<reference evidence="1" key="3">
    <citation type="submission" date="2009-08" db="EMBL/GenBank/DDBJ databases">
        <authorList>
            <consortium name="The Dictyostelium discoideum Sequencing Consortium"/>
            <person name="Eichinger L."/>
            <person name="Pachebat J.A."/>
            <person name="Gloeckner G."/>
            <person name="Rajandream M.-A."/>
            <person name="Sucgang R."/>
            <person name="Song J."/>
            <person name="Cox E.C."/>
            <person name="Tunggal B."/>
            <person name="Szafranski K."/>
            <person name="Konfortov B.A."/>
            <person name="Farbrother P."/>
            <person name="Bankier A.T."/>
            <person name="Lehmann R."/>
            <person name="Hamlin N."/>
            <person name="Xu Q."/>
            <person name="Davies R."/>
            <person name="Gaudet P."/>
            <person name="Fey P."/>
            <person name="Pilcher K."/>
            <person name="Chen G."/>
            <person name="Saunders D."/>
            <person name="Sodergren E."/>
            <person name="Davis P."/>
            <person name="Nie X."/>
            <person name="Kerhornou A."/>
            <person name="Hemphill L."/>
            <person name="Bason N."/>
            <person name="Berriman M."/>
            <person name="Desany B."/>
            <person name="Churcher C."/>
            <person name="Cooper J."/>
            <person name="van Driessche N."/>
            <person name="Cronin A."/>
            <person name="Goodhead I."/>
            <person name="Muzny D."/>
            <person name="Hall N."/>
            <person name="Harper D."/>
            <person name="Lindsay R."/>
            <person name="Hauser H."/>
            <person name="James K."/>
            <person name="Quiles M."/>
            <person name="Buchrieser C."/>
            <person name="Wardroper A."/>
            <person name="Thangavelu M."/>
            <person name="Johnson D."/>
            <person name="Knights A."/>
            <person name="Loulseged H."/>
            <person name="Mungall K."/>
            <person name="Price C."/>
            <person name="Ma J."/>
            <person name="Quail M."/>
            <person name="Hernandez J."/>
            <person name="Rabbinowitsch E."/>
            <person name="Steffen D."/>
            <person name="Sanders M."/>
            <person name="Weinstock G."/>
            <person name="Sharp S."/>
            <person name="Just E."/>
            <person name="Shaulsky G."/>
            <person name="Simmonds M."/>
            <person name="Tivey A."/>
            <person name="White B."/>
            <person name="Walker D."/>
            <person name="Woodward J."/>
            <person name="Winckler T."/>
            <person name="Schleicher M."/>
            <person name="Rosenthal A."/>
            <person name="Rivero F."/>
            <person name="Chisholm R.L."/>
            <person name="Gibbs R."/>
            <person name="Loomis W.F."/>
            <person name="Platzer M."/>
            <person name="Kay R.R."/>
            <person name="Williams J."/>
            <person name="Dear P.H."/>
            <person name="Noegel A.A."/>
            <person name="Barrell B."/>
            <person name="Kuspa A."/>
        </authorList>
    </citation>
    <scope>NUCLEOTIDE SEQUENCE</scope>
    <source>
        <strain evidence="1">AX4</strain>
    </source>
</reference>
<dbReference type="KEGG" id="ddi:DDB_G0273677"/>
<comment type="caution">
    <text evidence="1">The sequence shown here is derived from an EMBL/GenBank/DDBJ whole genome shotgun (WGS) entry which is preliminary data.</text>
</comment>
<dbReference type="RefSeq" id="XP_644795.1">
    <property type="nucleotide sequence ID" value="XM_639703.1"/>
</dbReference>
<reference evidence="1 3" key="2">
    <citation type="journal article" date="2005" name="Nature">
        <title>The genome of the social amoeba Dictyostelium discoideum.</title>
        <authorList>
            <consortium name="The Dictyostelium discoideum Sequencing Consortium"/>
            <person name="Eichinger L."/>
            <person name="Pachebat J.A."/>
            <person name="Glockner G."/>
            <person name="Rajandream M.A."/>
            <person name="Sucgang R."/>
            <person name="Berriman M."/>
            <person name="Song J."/>
            <person name="Olsen R."/>
            <person name="Szafranski K."/>
            <person name="Xu Q."/>
            <person name="Tunggal B."/>
            <person name="Kummerfeld S."/>
            <person name="Madera M."/>
            <person name="Konfortov B.A."/>
            <person name="Rivero F."/>
            <person name="Bankier A.T."/>
            <person name="Lehmann R."/>
            <person name="Hamlin N."/>
            <person name="Davies R."/>
            <person name="Gaudet P."/>
            <person name="Fey P."/>
            <person name="Pilcher K."/>
            <person name="Chen G."/>
            <person name="Saunders D."/>
            <person name="Sodergren E."/>
            <person name="Davis P."/>
            <person name="Kerhornou A."/>
            <person name="Nie X."/>
            <person name="Hall N."/>
            <person name="Anjard C."/>
            <person name="Hemphill L."/>
            <person name="Bason N."/>
            <person name="Farbrother P."/>
            <person name="Desany B."/>
            <person name="Just E."/>
            <person name="Morio T."/>
            <person name="Rost R."/>
            <person name="Churcher C."/>
            <person name="Cooper J."/>
            <person name="Haydock S."/>
            <person name="van Driessche N."/>
            <person name="Cronin A."/>
            <person name="Goodhead I."/>
            <person name="Muzny D."/>
            <person name="Mourier T."/>
            <person name="Pain A."/>
            <person name="Lu M."/>
            <person name="Harper D."/>
            <person name="Lindsay R."/>
            <person name="Hauser H."/>
            <person name="James K."/>
            <person name="Quiles M."/>
            <person name="Madan Babu M."/>
            <person name="Saito T."/>
            <person name="Buchrieser C."/>
            <person name="Wardroper A."/>
            <person name="Felder M."/>
            <person name="Thangavelu M."/>
            <person name="Johnson D."/>
            <person name="Knights A."/>
            <person name="Loulseged H."/>
            <person name="Mungall K."/>
            <person name="Oliver K."/>
            <person name="Price C."/>
            <person name="Quail M.A."/>
            <person name="Urushihara H."/>
            <person name="Hernandez J."/>
            <person name="Rabbinowitsch E."/>
            <person name="Steffen D."/>
            <person name="Sanders M."/>
            <person name="Ma J."/>
            <person name="Kohara Y."/>
            <person name="Sharp S."/>
            <person name="Simmonds M."/>
            <person name="Spiegler S."/>
            <person name="Tivey A."/>
            <person name="Sugano S."/>
            <person name="White B."/>
            <person name="Walker D."/>
            <person name="Woodward J."/>
            <person name="Winckler T."/>
            <person name="Tanaka Y."/>
            <person name="Shaulsky G."/>
            <person name="Schleicher M."/>
            <person name="Weinstock G."/>
            <person name="Rosenthal A."/>
            <person name="Cox E.C."/>
            <person name="Chisholm R.L."/>
            <person name="Gibbs R."/>
            <person name="Loomis W.F."/>
            <person name="Platzer M."/>
            <person name="Kay R.R."/>
            <person name="Williams J."/>
            <person name="Dear P.H."/>
            <person name="Noegel A.A."/>
            <person name="Barrell B."/>
            <person name="Kuspa A."/>
        </authorList>
    </citation>
    <scope>NUCLEOTIDE SEQUENCE [LARGE SCALE GENOMIC DNA]</scope>
    <source>
        <strain evidence="1 3">AX4</strain>
    </source>
</reference>
<accession>Q86JR8</accession>
<dbReference type="eggNOG" id="ENOG502RCWC">
    <property type="taxonomic scope" value="Eukaryota"/>
</dbReference>
<dbReference type="HOGENOM" id="CLU_744804_0_0_1"/>
<dbReference type="GeneID" id="8619080"/>
<dbReference type="RefSeq" id="XP_644455.1">
    <property type="nucleotide sequence ID" value="XM_639363.1"/>
</dbReference>
<dbReference type="KEGG" id="ddi:DDB_G0273233"/>
<dbReference type="dictyBase" id="DDB_G0273233"/>
<evidence type="ECO:0000313" key="1">
    <source>
        <dbReference type="EMBL" id="EAL70529.1"/>
    </source>
</evidence>
<gene>
    <name evidence="2" type="ORF">DDB_G0273233</name>
    <name evidence="1" type="ORF">DDB_G0273677</name>
</gene>
<sequence length="372" mass="42828">MQFIKSSIAYSFASYSKNFINKNFSYLCIEPNKYDEKFSLQELKEIYESLTIDEKYKVETIYWELCKKQDSRIDGLFYGKNHLFENLKFTIRSLHRCNHLNDLENNNNELIKIEFTNRFKRNKTTNSTQYYSLGEKIGKDYEMGQIGYVNGMGNSIGWAGTDASKISESMVEGMNLHCVYLPSYQISPDDYSPSPNDTIGFCMDTIRHLTINGGEFSKTSILIAQLWIDYLFDNPNKSFLQICASDGGTFVTNAIKIIIKYSPNLLSRISFLYLAPGCILIPNDFNNNNNDNDNIEILKSKQVLNFIKLEDTLISKFATGANHLNNSKSMENIIIVPHINKNDHPHNFLNNDYINSVLPFIKNWKETGKLIL</sequence>
<organism evidence="1 3">
    <name type="scientific">Dictyostelium discoideum</name>
    <name type="common">Social amoeba</name>
    <dbReference type="NCBI Taxonomy" id="44689"/>
    <lineage>
        <taxon>Eukaryota</taxon>
        <taxon>Amoebozoa</taxon>
        <taxon>Evosea</taxon>
        <taxon>Eumycetozoa</taxon>
        <taxon>Dictyostelia</taxon>
        <taxon>Dictyosteliales</taxon>
        <taxon>Dictyosteliaceae</taxon>
        <taxon>Dictyostelium</taxon>
    </lineage>
</organism>
<reference evidence="1 3" key="1">
    <citation type="journal article" date="2002" name="Nature">
        <title>Sequence and analysis of chromosome 2 of Dictyostelium discoideum.</title>
        <authorList>
            <consortium name="Dictyostelium Genome Sequencing Consortium"/>
            <person name="Glockner G."/>
            <person name="Eichinger L."/>
            <person name="Szafranski K."/>
            <person name="Pachebat J.A."/>
            <person name="Bankier A.T."/>
            <person name="Dear P.H."/>
            <person name="Lehmann R."/>
            <person name="Baumgart C."/>
            <person name="Parra G."/>
            <person name="Abril J.F."/>
            <person name="Guigo R."/>
            <person name="Kumpf K."/>
            <person name="Tunggal B."/>
            <person name="Cox E."/>
            <person name="Quail M.A."/>
            <person name="Platzer M."/>
            <person name="Rosenthal A."/>
            <person name="Noegel A.A."/>
        </authorList>
    </citation>
    <scope>NUCLEOTIDE SEQUENCE [LARGE SCALE GENOMIC DNA]</scope>
    <source>
        <strain evidence="1 3">AX4</strain>
    </source>
</reference>
<dbReference type="EMBL" id="AAFI02000011">
    <property type="protein sequence ID" value="EAL70529.1"/>
    <property type="molecule type" value="Genomic_DNA"/>
</dbReference>
<dbReference type="VEuPathDB" id="AmoebaDB:DDB_G0273677"/>
<dbReference type="FunCoup" id="Q557B4">
    <property type="interactions" value="744"/>
</dbReference>
<dbReference type="AlphaFoldDB" id="Q557B4"/>
<protein>
    <submittedName>
        <fullName evidence="1">Uncharacterized protein</fullName>
    </submittedName>
</protein>
<dbReference type="OMA" id="LHCVYLP"/>
<keyword evidence="3" id="KW-1185">Reference proteome</keyword>
<dbReference type="Proteomes" id="UP000002195">
    <property type="component" value="Unassembled WGS sequence"/>
</dbReference>
<dbReference type="GeneID" id="8618897"/>
<evidence type="ECO:0000313" key="2">
    <source>
        <dbReference type="EMBL" id="EAL70834.1"/>
    </source>
</evidence>
<dbReference type="EMBL" id="AAFI02000009">
    <property type="protein sequence ID" value="EAL70834.1"/>
    <property type="molecule type" value="Genomic_DNA"/>
</dbReference>
<name>Q557B4_DICDI</name>
<evidence type="ECO:0000313" key="3">
    <source>
        <dbReference type="Proteomes" id="UP000002195"/>
    </source>
</evidence>
<proteinExistence type="predicted"/>
<accession>Q557B4</accession>